<proteinExistence type="predicted"/>
<comment type="caution">
    <text evidence="4">The sequence shown here is derived from an EMBL/GenBank/DDBJ whole genome shotgun (WGS) entry which is preliminary data.</text>
</comment>
<feature type="domain" description="HD" evidence="3">
    <location>
        <begin position="166"/>
        <end position="285"/>
    </location>
</feature>
<dbReference type="Pfam" id="PF01336">
    <property type="entry name" value="tRNA_anti-codon"/>
    <property type="match status" value="1"/>
</dbReference>
<gene>
    <name evidence="4" type="ORF">FYJ44_12690</name>
</gene>
<dbReference type="InterPro" id="IPR050798">
    <property type="entry name" value="YhaM_exoribonuc/phosphodiest"/>
</dbReference>
<evidence type="ECO:0000256" key="1">
    <source>
        <dbReference type="ARBA" id="ARBA00022801"/>
    </source>
</evidence>
<dbReference type="CDD" id="cd00077">
    <property type="entry name" value="HDc"/>
    <property type="match status" value="1"/>
</dbReference>
<dbReference type="InterPro" id="IPR003607">
    <property type="entry name" value="HD/PDEase_dom"/>
</dbReference>
<dbReference type="SMART" id="SM00471">
    <property type="entry name" value="HDc"/>
    <property type="match status" value="1"/>
</dbReference>
<feature type="region of interest" description="Disordered" evidence="2">
    <location>
        <begin position="318"/>
        <end position="338"/>
    </location>
</feature>
<dbReference type="GO" id="GO:0003676">
    <property type="term" value="F:nucleic acid binding"/>
    <property type="evidence" value="ECO:0007669"/>
    <property type="project" value="InterPro"/>
</dbReference>
<dbReference type="EMBL" id="VUMH01000015">
    <property type="protein sequence ID" value="MSS28868.1"/>
    <property type="molecule type" value="Genomic_DNA"/>
</dbReference>
<protein>
    <submittedName>
        <fullName evidence="4">HD domain-containing protein</fullName>
    </submittedName>
</protein>
<reference evidence="4 5" key="1">
    <citation type="submission" date="2019-09" db="EMBL/GenBank/DDBJ databases">
        <title>In-depth cultivation of the pig gut microbiome towards novel bacterial diversity and tailored functional studies.</title>
        <authorList>
            <person name="Wylensek D."/>
            <person name="Hitch T.C.A."/>
            <person name="Clavel T."/>
        </authorList>
    </citation>
    <scope>NUCLEOTIDE SEQUENCE [LARGE SCALE GENOMIC DNA]</scope>
    <source>
        <strain evidence="4 5">PG-178-WT-4</strain>
    </source>
</reference>
<keyword evidence="5" id="KW-1185">Reference proteome</keyword>
<dbReference type="Proteomes" id="UP000477488">
    <property type="component" value="Unassembled WGS sequence"/>
</dbReference>
<keyword evidence="1" id="KW-0378">Hydrolase</keyword>
<evidence type="ECO:0000313" key="4">
    <source>
        <dbReference type="EMBL" id="MSS28868.1"/>
    </source>
</evidence>
<dbReference type="PANTHER" id="PTHR37294:SF1">
    <property type="entry name" value="3'-5' EXORIBONUCLEASE YHAM"/>
    <property type="match status" value="1"/>
</dbReference>
<dbReference type="PROSITE" id="PS51831">
    <property type="entry name" value="HD"/>
    <property type="match status" value="1"/>
</dbReference>
<name>A0A6L5XNN9_9BACT</name>
<dbReference type="SUPFAM" id="SSF109604">
    <property type="entry name" value="HD-domain/PDEase-like"/>
    <property type="match status" value="1"/>
</dbReference>
<evidence type="ECO:0000256" key="2">
    <source>
        <dbReference type="SAM" id="MobiDB-lite"/>
    </source>
</evidence>
<dbReference type="InterPro" id="IPR006674">
    <property type="entry name" value="HD_domain"/>
</dbReference>
<dbReference type="PANTHER" id="PTHR37294">
    <property type="entry name" value="3'-5' EXORIBONUCLEASE YHAM"/>
    <property type="match status" value="1"/>
</dbReference>
<dbReference type="GO" id="GO:0016787">
    <property type="term" value="F:hydrolase activity"/>
    <property type="evidence" value="ECO:0007669"/>
    <property type="project" value="UniProtKB-KW"/>
</dbReference>
<organism evidence="4 5">
    <name type="scientific">Desulfovibrio porci</name>
    <dbReference type="NCBI Taxonomy" id="2605782"/>
    <lineage>
        <taxon>Bacteria</taxon>
        <taxon>Pseudomonadati</taxon>
        <taxon>Thermodesulfobacteriota</taxon>
        <taxon>Desulfovibrionia</taxon>
        <taxon>Desulfovibrionales</taxon>
        <taxon>Desulfovibrionaceae</taxon>
        <taxon>Desulfovibrio</taxon>
    </lineage>
</organism>
<dbReference type="InterPro" id="IPR004365">
    <property type="entry name" value="NA-bd_OB_tRNA"/>
</dbReference>
<dbReference type="CDD" id="cd04492">
    <property type="entry name" value="YhaM_OBF_like"/>
    <property type="match status" value="1"/>
</dbReference>
<dbReference type="GO" id="GO:0031125">
    <property type="term" value="P:rRNA 3'-end processing"/>
    <property type="evidence" value="ECO:0007669"/>
    <property type="project" value="TreeGrafter"/>
</dbReference>
<dbReference type="Pfam" id="PF01966">
    <property type="entry name" value="HD"/>
    <property type="match status" value="1"/>
</dbReference>
<evidence type="ECO:0000259" key="3">
    <source>
        <dbReference type="PROSITE" id="PS51831"/>
    </source>
</evidence>
<sequence>MEKGSYVKDIGPASEARGLFVVSQAAQGQSRNGPYWRLTLADASGSLEAKIWHPLSAEFSEIPVGSIVWAEGRAGLYRDQVQLTVEQLRLLSQEEGAAVDQAALLPASPFSLDDMLGELLTLCKEEFRHAPWRKLALSVLNNQELRAAFRVCPAAKGVHHAYVGGLLEHTLSVFKLCRRIADQYPELDRQALLAGALFHDFGKIREFSGGLANDYTDEGRLLGHLMLGVEMLAPHLDKSGLDEGLQRHLKHLILSHHGELQFGAVRPPHTAEAMALHYADNLDAKMAQCRSLFEQLGEEGQDWTSWQATLGRPLYRAARTPESPESSQAGAASAKGRKKAVREECLSLLKV</sequence>
<dbReference type="NCBIfam" id="TIGR00277">
    <property type="entry name" value="HDIG"/>
    <property type="match status" value="1"/>
</dbReference>
<dbReference type="InterPro" id="IPR006675">
    <property type="entry name" value="HDIG_dom"/>
</dbReference>
<evidence type="ECO:0000313" key="5">
    <source>
        <dbReference type="Proteomes" id="UP000477488"/>
    </source>
</evidence>
<dbReference type="Gene3D" id="1.10.3210.10">
    <property type="entry name" value="Hypothetical protein af1432"/>
    <property type="match status" value="1"/>
</dbReference>
<dbReference type="RefSeq" id="WP_154512705.1">
    <property type="nucleotide sequence ID" value="NZ_JAXELC010000005.1"/>
</dbReference>
<dbReference type="AlphaFoldDB" id="A0A6L5XNN9"/>
<accession>A0A6L5XNN9</accession>